<protein>
    <submittedName>
        <fullName evidence="3">Sel1 repeat family protein</fullName>
    </submittedName>
</protein>
<dbReference type="InterPro" id="IPR011990">
    <property type="entry name" value="TPR-like_helical_dom_sf"/>
</dbReference>
<evidence type="ECO:0000313" key="4">
    <source>
        <dbReference type="Proteomes" id="UP000319255"/>
    </source>
</evidence>
<keyword evidence="2" id="KW-0732">Signal</keyword>
<dbReference type="Gene3D" id="1.25.40.10">
    <property type="entry name" value="Tetratricopeptide repeat domain"/>
    <property type="match status" value="1"/>
</dbReference>
<keyword evidence="4" id="KW-1185">Reference proteome</keyword>
<comment type="caution">
    <text evidence="3">The sequence shown here is derived from an EMBL/GenBank/DDBJ whole genome shotgun (WGS) entry which is preliminary data.</text>
</comment>
<feature type="chain" id="PRO_5021459544" evidence="2">
    <location>
        <begin position="23"/>
        <end position="230"/>
    </location>
</feature>
<gene>
    <name evidence="3" type="ORF">FJM51_15785</name>
</gene>
<feature type="compositionally biased region" description="Low complexity" evidence="1">
    <location>
        <begin position="50"/>
        <end position="65"/>
    </location>
</feature>
<reference evidence="3 4" key="1">
    <citation type="submission" date="2019-06" db="EMBL/GenBank/DDBJ databases">
        <title>A novel bacterium of genus Amaricoccus, isolated from marine sediment.</title>
        <authorList>
            <person name="Huang H."/>
            <person name="Mo K."/>
            <person name="Hu Y."/>
        </authorList>
    </citation>
    <scope>NUCLEOTIDE SEQUENCE [LARGE SCALE GENOMIC DNA]</scope>
    <source>
        <strain evidence="3 4">HB172011</strain>
    </source>
</reference>
<evidence type="ECO:0000256" key="2">
    <source>
        <dbReference type="SAM" id="SignalP"/>
    </source>
</evidence>
<dbReference type="EMBL" id="VFRP01000017">
    <property type="protein sequence ID" value="TPE49132.1"/>
    <property type="molecule type" value="Genomic_DNA"/>
</dbReference>
<sequence>MGGRFLTLLVSGLLALAGPAGAQGANFAAPKPPGKTSAPAPAPIQPRAPAPQAAPAATQPRAAAPASACARVTEGWIDYRPLNDSPVAQGRASSGELFVAADACRSEQAAAPGDRRIAFALARTFEVTGKGAQATPLFRQLADGGYPPATTQLARAYRVGSGVIRDQTRSCDLYVKAAKAGDPWAFNPAADCLSFLDYGHDPKQACRYFQKSLASGTFQTINLSRQDYCQ</sequence>
<evidence type="ECO:0000256" key="1">
    <source>
        <dbReference type="SAM" id="MobiDB-lite"/>
    </source>
</evidence>
<dbReference type="OrthoDB" id="5321503at2"/>
<feature type="region of interest" description="Disordered" evidence="1">
    <location>
        <begin position="27"/>
        <end position="65"/>
    </location>
</feature>
<feature type="compositionally biased region" description="Pro residues" evidence="1">
    <location>
        <begin position="40"/>
        <end position="49"/>
    </location>
</feature>
<dbReference type="AlphaFoldDB" id="A0A501WK32"/>
<dbReference type="RefSeq" id="WP_140455105.1">
    <property type="nucleotide sequence ID" value="NZ_VFRP01000017.1"/>
</dbReference>
<proteinExistence type="predicted"/>
<dbReference type="SUPFAM" id="SSF81901">
    <property type="entry name" value="HCP-like"/>
    <property type="match status" value="1"/>
</dbReference>
<accession>A0A501WK32</accession>
<name>A0A501WK32_9RHOB</name>
<organism evidence="3 4">
    <name type="scientific">Amaricoccus solimangrovi</name>
    <dbReference type="NCBI Taxonomy" id="2589815"/>
    <lineage>
        <taxon>Bacteria</taxon>
        <taxon>Pseudomonadati</taxon>
        <taxon>Pseudomonadota</taxon>
        <taxon>Alphaproteobacteria</taxon>
        <taxon>Rhodobacterales</taxon>
        <taxon>Paracoccaceae</taxon>
        <taxon>Amaricoccus</taxon>
    </lineage>
</organism>
<evidence type="ECO:0000313" key="3">
    <source>
        <dbReference type="EMBL" id="TPE49132.1"/>
    </source>
</evidence>
<dbReference type="Proteomes" id="UP000319255">
    <property type="component" value="Unassembled WGS sequence"/>
</dbReference>
<feature type="signal peptide" evidence="2">
    <location>
        <begin position="1"/>
        <end position="22"/>
    </location>
</feature>